<evidence type="ECO:0000259" key="2">
    <source>
        <dbReference type="Pfam" id="PF03807"/>
    </source>
</evidence>
<evidence type="ECO:0000313" key="3">
    <source>
        <dbReference type="EMBL" id="SVD00171.1"/>
    </source>
</evidence>
<protein>
    <recommendedName>
        <fullName evidence="2">Pyrroline-5-carboxylate reductase catalytic N-terminal domain-containing protein</fullName>
    </recommendedName>
</protein>
<dbReference type="Pfam" id="PF03807">
    <property type="entry name" value="F420_oxidored"/>
    <property type="match status" value="1"/>
</dbReference>
<gene>
    <name evidence="3" type="ORF">METZ01_LOCUS353025</name>
</gene>
<feature type="domain" description="Pyrroline-5-carboxylate reductase catalytic N-terminal" evidence="2">
    <location>
        <begin position="33"/>
        <end position="124"/>
    </location>
</feature>
<organism evidence="3">
    <name type="scientific">marine metagenome</name>
    <dbReference type="NCBI Taxonomy" id="408172"/>
    <lineage>
        <taxon>unclassified sequences</taxon>
        <taxon>metagenomes</taxon>
        <taxon>ecological metagenomes</taxon>
    </lineage>
</organism>
<name>A0A382RU41_9ZZZZ</name>
<sequence>MIRCTFSFVAIATILMTGIFHGEYSYAQSQSLKIGIIGTGNIGGALARHWVNAGHEVFVSSRHPEELQGLAEELGPRAHAGTPAEAANFGEVVLVSVPYSAIPQIGAELSASLAGKVVLDTSNPIARRDGAIADLVLQQGSGLATASFLQGAKVVRAFNCIPAASLANQPNRQPARIAIPLAGDDTEALEVAQKLVDDAGFDAVIVGSLEIAGYFDLGQPLARGDLSAPELRALITEVL</sequence>
<keyword evidence="1" id="KW-0560">Oxidoreductase</keyword>
<dbReference type="EMBL" id="UINC01123597">
    <property type="protein sequence ID" value="SVD00171.1"/>
    <property type="molecule type" value="Genomic_DNA"/>
</dbReference>
<dbReference type="PANTHER" id="PTHR14239">
    <property type="entry name" value="DUDULIN-RELATED"/>
    <property type="match status" value="1"/>
</dbReference>
<dbReference type="InterPro" id="IPR028939">
    <property type="entry name" value="P5C_Rdtase_cat_N"/>
</dbReference>
<reference evidence="3" key="1">
    <citation type="submission" date="2018-05" db="EMBL/GenBank/DDBJ databases">
        <authorList>
            <person name="Lanie J.A."/>
            <person name="Ng W.-L."/>
            <person name="Kazmierczak K.M."/>
            <person name="Andrzejewski T.M."/>
            <person name="Davidsen T.M."/>
            <person name="Wayne K.J."/>
            <person name="Tettelin H."/>
            <person name="Glass J.I."/>
            <person name="Rusch D."/>
            <person name="Podicherti R."/>
            <person name="Tsui H.-C.T."/>
            <person name="Winkler M.E."/>
        </authorList>
    </citation>
    <scope>NUCLEOTIDE SEQUENCE</scope>
</reference>
<dbReference type="InterPro" id="IPR036291">
    <property type="entry name" value="NAD(P)-bd_dom_sf"/>
</dbReference>
<evidence type="ECO:0000256" key="1">
    <source>
        <dbReference type="ARBA" id="ARBA00023002"/>
    </source>
</evidence>
<proteinExistence type="predicted"/>
<dbReference type="GO" id="GO:0016491">
    <property type="term" value="F:oxidoreductase activity"/>
    <property type="evidence" value="ECO:0007669"/>
    <property type="project" value="UniProtKB-KW"/>
</dbReference>
<dbReference type="SUPFAM" id="SSF51735">
    <property type="entry name" value="NAD(P)-binding Rossmann-fold domains"/>
    <property type="match status" value="1"/>
</dbReference>
<dbReference type="Gene3D" id="3.40.50.720">
    <property type="entry name" value="NAD(P)-binding Rossmann-like Domain"/>
    <property type="match status" value="1"/>
</dbReference>
<dbReference type="InterPro" id="IPR051267">
    <property type="entry name" value="STEAP_metalloreductase"/>
</dbReference>
<dbReference type="PANTHER" id="PTHR14239:SF10">
    <property type="entry name" value="REDUCTASE"/>
    <property type="match status" value="1"/>
</dbReference>
<dbReference type="AlphaFoldDB" id="A0A382RU41"/>
<accession>A0A382RU41</accession>